<keyword evidence="4" id="KW-1185">Reference proteome</keyword>
<dbReference type="PANTHER" id="PTHR34203:SF15">
    <property type="entry name" value="SLL1173 PROTEIN"/>
    <property type="match status" value="1"/>
</dbReference>
<evidence type="ECO:0000259" key="2">
    <source>
        <dbReference type="Pfam" id="PF05050"/>
    </source>
</evidence>
<evidence type="ECO:0000256" key="1">
    <source>
        <dbReference type="SAM" id="SignalP"/>
    </source>
</evidence>
<feature type="chain" id="PRO_5042076420" description="Methyltransferase FkbM domain-containing protein" evidence="1">
    <location>
        <begin position="24"/>
        <end position="363"/>
    </location>
</feature>
<name>A0AAE0Y6A4_9GAST</name>
<keyword evidence="1" id="KW-0732">Signal</keyword>
<reference evidence="3" key="1">
    <citation type="journal article" date="2023" name="G3 (Bethesda)">
        <title>A reference genome for the long-term kleptoplast-retaining sea slug Elysia crispata morphotype clarki.</title>
        <authorList>
            <person name="Eastman K.E."/>
            <person name="Pendleton A.L."/>
            <person name="Shaikh M.A."/>
            <person name="Suttiyut T."/>
            <person name="Ogas R."/>
            <person name="Tomko P."/>
            <person name="Gavelis G."/>
            <person name="Widhalm J.R."/>
            <person name="Wisecaver J.H."/>
        </authorList>
    </citation>
    <scope>NUCLEOTIDE SEQUENCE</scope>
    <source>
        <strain evidence="3">ECLA1</strain>
    </source>
</reference>
<dbReference type="PANTHER" id="PTHR34203">
    <property type="entry name" value="METHYLTRANSFERASE, FKBM FAMILY PROTEIN"/>
    <property type="match status" value="1"/>
</dbReference>
<dbReference type="Pfam" id="PF05050">
    <property type="entry name" value="Methyltransf_21"/>
    <property type="match status" value="1"/>
</dbReference>
<organism evidence="3 4">
    <name type="scientific">Elysia crispata</name>
    <name type="common">lettuce slug</name>
    <dbReference type="NCBI Taxonomy" id="231223"/>
    <lineage>
        <taxon>Eukaryota</taxon>
        <taxon>Metazoa</taxon>
        <taxon>Spiralia</taxon>
        <taxon>Lophotrochozoa</taxon>
        <taxon>Mollusca</taxon>
        <taxon>Gastropoda</taxon>
        <taxon>Heterobranchia</taxon>
        <taxon>Euthyneura</taxon>
        <taxon>Panpulmonata</taxon>
        <taxon>Sacoglossa</taxon>
        <taxon>Placobranchoidea</taxon>
        <taxon>Plakobranchidae</taxon>
        <taxon>Elysia</taxon>
    </lineage>
</organism>
<dbReference type="SUPFAM" id="SSF53335">
    <property type="entry name" value="S-adenosyl-L-methionine-dependent methyltransferases"/>
    <property type="match status" value="1"/>
</dbReference>
<dbReference type="AlphaFoldDB" id="A0AAE0Y6A4"/>
<dbReference type="CDD" id="cd02440">
    <property type="entry name" value="AdoMet_MTases"/>
    <property type="match status" value="1"/>
</dbReference>
<dbReference type="InterPro" id="IPR052514">
    <property type="entry name" value="SAM-dependent_MTase"/>
</dbReference>
<dbReference type="InterPro" id="IPR029063">
    <property type="entry name" value="SAM-dependent_MTases_sf"/>
</dbReference>
<protein>
    <recommendedName>
        <fullName evidence="2">Methyltransferase FkbM domain-containing protein</fullName>
    </recommendedName>
</protein>
<dbReference type="Gene3D" id="3.40.50.150">
    <property type="entry name" value="Vaccinia Virus protein VP39"/>
    <property type="match status" value="1"/>
</dbReference>
<proteinExistence type="predicted"/>
<dbReference type="Proteomes" id="UP001283361">
    <property type="component" value="Unassembled WGS sequence"/>
</dbReference>
<gene>
    <name evidence="3" type="ORF">RRG08_029687</name>
</gene>
<feature type="signal peptide" evidence="1">
    <location>
        <begin position="1"/>
        <end position="23"/>
    </location>
</feature>
<evidence type="ECO:0000313" key="4">
    <source>
        <dbReference type="Proteomes" id="UP001283361"/>
    </source>
</evidence>
<dbReference type="EMBL" id="JAWDGP010006847">
    <property type="protein sequence ID" value="KAK3734492.1"/>
    <property type="molecule type" value="Genomic_DNA"/>
</dbReference>
<dbReference type="InterPro" id="IPR006342">
    <property type="entry name" value="FkbM_mtfrase"/>
</dbReference>
<evidence type="ECO:0000313" key="3">
    <source>
        <dbReference type="EMBL" id="KAK3734492.1"/>
    </source>
</evidence>
<feature type="domain" description="Methyltransferase FkbM" evidence="2">
    <location>
        <begin position="245"/>
        <end position="332"/>
    </location>
</feature>
<accession>A0AAE0Y6A4</accession>
<sequence>MNTAGPTWNLLLCLLCKIYLRLPDDKVTVTDLYYKLSGFVAKAQEHDYAQVHKKQTDLSFQELLSKAEGLRKPLPQREDNVISNQLRDFGNWEPDLLDQMQTFLEHSPKSQLVDLGCNTGVYTLLAARLGRPVLAVDALPANLALLQLAVLTNDRAALEQGPADDLEDLLQFLAKTRNDDAAKFRIRAHEAEKTPPRPVLFSELITSLHNAVYSKRIRMFVDITDEPNLGGMEVKELPFDYQTRSRSSRPSQADDSSHRVLVDAVCLDDLVPYVKQNLSIFLKMDIEGAEAHVLRCADHFFSALDVRVVQMEILLQRYSGSMGEMTEFFQRHNLWPSEDVNGRSMLGPEPSLWPDNMYWIKVR</sequence>
<comment type="caution">
    <text evidence="3">The sequence shown here is derived from an EMBL/GenBank/DDBJ whole genome shotgun (WGS) entry which is preliminary data.</text>
</comment>